<protein>
    <submittedName>
        <fullName evidence="1">Uncharacterized protein</fullName>
    </submittedName>
</protein>
<dbReference type="Proteomes" id="UP000318380">
    <property type="component" value="Unassembled WGS sequence"/>
</dbReference>
<proteinExistence type="predicted"/>
<organism evidence="1 2">
    <name type="scientific">Kribbella amoyensis</name>
    <dbReference type="NCBI Taxonomy" id="996641"/>
    <lineage>
        <taxon>Bacteria</taxon>
        <taxon>Bacillati</taxon>
        <taxon>Actinomycetota</taxon>
        <taxon>Actinomycetes</taxon>
        <taxon>Propionibacteriales</taxon>
        <taxon>Kribbellaceae</taxon>
        <taxon>Kribbella</taxon>
    </lineage>
</organism>
<dbReference type="AlphaFoldDB" id="A0A561BRW8"/>
<comment type="caution">
    <text evidence="1">The sequence shown here is derived from an EMBL/GenBank/DDBJ whole genome shotgun (WGS) entry which is preliminary data.</text>
</comment>
<dbReference type="EMBL" id="VIVK01000001">
    <property type="protein sequence ID" value="TWD81522.1"/>
    <property type="molecule type" value="Genomic_DNA"/>
</dbReference>
<sequence length="102" mass="11265">MLAESDPGCRRCRLYADFVVRTNARNNGLVGDYRERIGEPKLKLGTTGRLGGSVTVAVGAYSSKATGDSEAVSHRPETFVRQFALSPVAGRWIMYEMKLIRQ</sequence>
<keyword evidence="2" id="KW-1185">Reference proteome</keyword>
<evidence type="ECO:0000313" key="2">
    <source>
        <dbReference type="Proteomes" id="UP000318380"/>
    </source>
</evidence>
<reference evidence="1 2" key="1">
    <citation type="submission" date="2019-06" db="EMBL/GenBank/DDBJ databases">
        <title>Sequencing the genomes of 1000 actinobacteria strains.</title>
        <authorList>
            <person name="Klenk H.-P."/>
        </authorList>
    </citation>
    <scope>NUCLEOTIDE SEQUENCE [LARGE SCALE GENOMIC DNA]</scope>
    <source>
        <strain evidence="1 2">DSM 24683</strain>
    </source>
</reference>
<gene>
    <name evidence="1" type="ORF">FB561_2638</name>
</gene>
<accession>A0A561BRW8</accession>
<name>A0A561BRW8_9ACTN</name>
<evidence type="ECO:0000313" key="1">
    <source>
        <dbReference type="EMBL" id="TWD81522.1"/>
    </source>
</evidence>